<keyword evidence="4" id="KW-0496">Mitochondrion</keyword>
<keyword evidence="2" id="KW-0812">Transmembrane</keyword>
<dbReference type="InterPro" id="IPR052500">
    <property type="entry name" value="Chloro/Mito_RNA_Process"/>
</dbReference>
<dbReference type="Proteomes" id="UP000007148">
    <property type="component" value="Mitochondrion MT"/>
</dbReference>
<dbReference type="Gene3D" id="3.10.28.10">
    <property type="entry name" value="Homing endonucleases"/>
    <property type="match status" value="2"/>
</dbReference>
<dbReference type="GO" id="GO:0045292">
    <property type="term" value="P:mRNA cis splicing, via spliceosome"/>
    <property type="evidence" value="ECO:0007669"/>
    <property type="project" value="TreeGrafter"/>
</dbReference>
<keyword evidence="4" id="KW-0540">Nuclease</keyword>
<dbReference type="InterPro" id="IPR004860">
    <property type="entry name" value="LAGLIDADG_dom"/>
</dbReference>
<dbReference type="SUPFAM" id="SSF55608">
    <property type="entry name" value="Homing endonucleases"/>
    <property type="match status" value="1"/>
</dbReference>
<dbReference type="InterPro" id="IPR027434">
    <property type="entry name" value="Homing_endonucl"/>
</dbReference>
<dbReference type="Pfam" id="PF03161">
    <property type="entry name" value="LAGLIDADG_2"/>
    <property type="match status" value="1"/>
</dbReference>
<dbReference type="AlphaFoldDB" id="G4U3E9"/>
<dbReference type="InParanoid" id="G4U3E9"/>
<reference evidence="4 5" key="1">
    <citation type="journal article" date="2011" name="PLoS Pathog.">
        <title>Endophytic Life Strategies Decoded by Genome and Transcriptome Analyses of the Mutualistic Root Symbiont Piriformospora indica.</title>
        <authorList>
            <person name="Zuccaro A."/>
            <person name="Lahrmann U."/>
            <person name="Guldener U."/>
            <person name="Langen G."/>
            <person name="Pfiffi S."/>
            <person name="Biedenkopf D."/>
            <person name="Wong P."/>
            <person name="Samans B."/>
            <person name="Grimm C."/>
            <person name="Basiewicz M."/>
            <person name="Murat C."/>
            <person name="Martin F."/>
            <person name="Kogel K.H."/>
        </authorList>
    </citation>
    <scope>NUCLEOTIDE SEQUENCE [LARGE SCALE GENOMIC DNA]</scope>
    <source>
        <strain evidence="4 5">DSM 11827</strain>
    </source>
</reference>
<dbReference type="GO" id="GO:0004519">
    <property type="term" value="F:endonuclease activity"/>
    <property type="evidence" value="ECO:0007669"/>
    <property type="project" value="UniProtKB-KW"/>
</dbReference>
<evidence type="ECO:0000256" key="1">
    <source>
        <dbReference type="ARBA" id="ARBA00002670"/>
    </source>
</evidence>
<proteinExistence type="predicted"/>
<feature type="domain" description="Homing endonuclease LAGLIDADG" evidence="3">
    <location>
        <begin position="60"/>
        <end position="231"/>
    </location>
</feature>
<feature type="non-terminal residue" evidence="4">
    <location>
        <position position="1"/>
    </location>
</feature>
<keyword evidence="5" id="KW-1185">Reference proteome</keyword>
<evidence type="ECO:0000313" key="5">
    <source>
        <dbReference type="Proteomes" id="UP000007148"/>
    </source>
</evidence>
<sequence length="250" mass="28343">DYLLRLTCLVNSFKIINIDYLNYSVISLTCITPFFTTLKGGISKLKGFHRIGPHNLDIISIIFGSLLGDAHGEKRSTSGGTRISFYQESTHVSYLLWLHSYLSFRGYCNIIIPAITTRLGVKGVVRQIIRFHTWTYSSFNWIYDLFYVNGIKMVPSNIAEYLTPLALAVWIMDDGTKASAGLRLCTNSFTYSDCLLLVKALNDNFSLKATVQSAGAPNQYCIYIWKESMPLLRSIVSPYIIPEMKYKIIE</sequence>
<organism evidence="5">
    <name type="scientific">Serendipita indica (strain DSM 11827)</name>
    <name type="common">Root endophyte fungus</name>
    <name type="synonym">Piriformospora indica</name>
    <dbReference type="NCBI Taxonomy" id="1109443"/>
    <lineage>
        <taxon>Eukaryota</taxon>
        <taxon>Fungi</taxon>
        <taxon>Dikarya</taxon>
        <taxon>Basidiomycota</taxon>
        <taxon>Agaricomycotina</taxon>
        <taxon>Agaricomycetes</taxon>
        <taxon>Sebacinales</taxon>
        <taxon>Serendipitaceae</taxon>
        <taxon>Serendipita</taxon>
    </lineage>
</organism>
<dbReference type="OrthoDB" id="2888667at2759"/>
<evidence type="ECO:0000259" key="3">
    <source>
        <dbReference type="Pfam" id="PF03161"/>
    </source>
</evidence>
<name>G4U3E9_SERID</name>
<keyword evidence="4" id="KW-0255">Endonuclease</keyword>
<evidence type="ECO:0000256" key="2">
    <source>
        <dbReference type="SAM" id="Phobius"/>
    </source>
</evidence>
<gene>
    <name evidence="4" type="primary">cob</name>
    <name evidence="4" type="ORF">PIIN_mito_LAG3</name>
</gene>
<dbReference type="eggNOG" id="ENOG502S33X">
    <property type="taxonomic scope" value="Eukaryota"/>
</dbReference>
<keyword evidence="4" id="KW-0378">Hydrolase</keyword>
<evidence type="ECO:0000313" key="4">
    <source>
        <dbReference type="EMBL" id="CCA78108.1"/>
    </source>
</evidence>
<accession>G4U3E9</accession>
<dbReference type="PANTHER" id="PTHR47539:SF1">
    <property type="entry name" value="PENTATRICOPEPTIDE REPEAT-CONTAINING PROTEIN OTP51, CHLOROPLASTIC"/>
    <property type="match status" value="1"/>
</dbReference>
<keyword evidence="2" id="KW-0472">Membrane</keyword>
<protein>
    <submittedName>
        <fullName evidence="4">Probable intron-encoded LAGLIDADG endonuclease</fullName>
    </submittedName>
</protein>
<dbReference type="GO" id="GO:0000373">
    <property type="term" value="P:Group II intron splicing"/>
    <property type="evidence" value="ECO:0007669"/>
    <property type="project" value="TreeGrafter"/>
</dbReference>
<feature type="transmembrane region" description="Helical" evidence="2">
    <location>
        <begin position="20"/>
        <end position="38"/>
    </location>
</feature>
<dbReference type="EMBL" id="FQ859090">
    <property type="protein sequence ID" value="CCA78108.1"/>
    <property type="molecule type" value="Genomic_DNA"/>
</dbReference>
<geneLocation type="mitochondrion" evidence="4"/>
<keyword evidence="2" id="KW-1133">Transmembrane helix</keyword>
<comment type="function">
    <text evidence="1">Mitochondrial DNA endonuclease involved in intron homing.</text>
</comment>
<dbReference type="PANTHER" id="PTHR47539">
    <property type="entry name" value="PENTATRICOPEPTIDE REPEAT-CONTAINING PROTEIN OTP51, CHLOROPLASTIC"/>
    <property type="match status" value="1"/>
</dbReference>
<dbReference type="STRING" id="1109443.G4U3E9"/>